<reference evidence="3" key="1">
    <citation type="submission" date="2022-12" db="EMBL/GenBank/DDBJ databases">
        <title>Reference genome sequencing for broad-spectrum identification of bacterial and archaeal isolates by mass spectrometry.</title>
        <authorList>
            <person name="Sekiguchi Y."/>
            <person name="Tourlousse D.M."/>
        </authorList>
    </citation>
    <scope>NUCLEOTIDE SEQUENCE</scope>
    <source>
        <strain evidence="3">ASRB1</strain>
    </source>
</reference>
<comment type="caution">
    <text evidence="3">The sequence shown here is derived from an EMBL/GenBank/DDBJ whole genome shotgun (WGS) entry which is preliminary data.</text>
</comment>
<evidence type="ECO:0000313" key="3">
    <source>
        <dbReference type="EMBL" id="GLI32659.1"/>
    </source>
</evidence>
<accession>A0A9W6FR57</accession>
<dbReference type="GO" id="GO:0016903">
    <property type="term" value="F:oxidoreductase activity, acting on the aldehyde or oxo group of donors"/>
    <property type="evidence" value="ECO:0007669"/>
    <property type="project" value="InterPro"/>
</dbReference>
<dbReference type="InterPro" id="IPR019752">
    <property type="entry name" value="Pyrv/ketoisovalerate_OxRed_cat"/>
</dbReference>
<name>A0A9W6FR57_9BACT</name>
<keyword evidence="4" id="KW-1185">Reference proteome</keyword>
<dbReference type="RefSeq" id="WP_281791713.1">
    <property type="nucleotide sequence ID" value="NZ_BSDR01000001.1"/>
</dbReference>
<evidence type="ECO:0000313" key="4">
    <source>
        <dbReference type="Proteomes" id="UP001144372"/>
    </source>
</evidence>
<organism evidence="3 4">
    <name type="scientific">Desulforhabdus amnigena</name>
    <dbReference type="NCBI Taxonomy" id="40218"/>
    <lineage>
        <taxon>Bacteria</taxon>
        <taxon>Pseudomonadati</taxon>
        <taxon>Thermodesulfobacteriota</taxon>
        <taxon>Syntrophobacteria</taxon>
        <taxon>Syntrophobacterales</taxon>
        <taxon>Syntrophobacteraceae</taxon>
        <taxon>Desulforhabdus</taxon>
    </lineage>
</organism>
<keyword evidence="1" id="KW-0560">Oxidoreductase</keyword>
<dbReference type="Gene3D" id="3.40.920.10">
    <property type="entry name" value="Pyruvate-ferredoxin oxidoreductase, PFOR, domain III"/>
    <property type="match status" value="1"/>
</dbReference>
<dbReference type="Pfam" id="PF01558">
    <property type="entry name" value="POR"/>
    <property type="match status" value="1"/>
</dbReference>
<dbReference type="InterPro" id="IPR002869">
    <property type="entry name" value="Pyrv_flavodox_OxRed_cen"/>
</dbReference>
<sequence>MNEVKMQQIIVSGVGGQGVLFITKLLAETALQLGYSVLISETHGMAQRGGNVISHLKISGQASGKGITSPLIRPGKADILLALHPDAVRAHSFYLKRYGTTISNVPQPEEKHSLNASRIAEDLGSPISANLVLLGFAVGTGTLFCQPEQIEKTLQKLGGKRLEQSLKAFQAGAREAQKI</sequence>
<dbReference type="EMBL" id="BSDR01000001">
    <property type="protein sequence ID" value="GLI32659.1"/>
    <property type="molecule type" value="Genomic_DNA"/>
</dbReference>
<gene>
    <name evidence="3" type="primary">iorB-2</name>
    <name evidence="3" type="ORF">DAMNIGENAA_00920</name>
</gene>
<protein>
    <submittedName>
        <fullName evidence="3">Indolepyruvate oxidoreductase</fullName>
    </submittedName>
</protein>
<dbReference type="Proteomes" id="UP001144372">
    <property type="component" value="Unassembled WGS sequence"/>
</dbReference>
<evidence type="ECO:0000256" key="1">
    <source>
        <dbReference type="ARBA" id="ARBA00023002"/>
    </source>
</evidence>
<dbReference type="InterPro" id="IPR052198">
    <property type="entry name" value="IorB_Oxidoreductase"/>
</dbReference>
<dbReference type="PANTHER" id="PTHR43854">
    <property type="entry name" value="INDOLEPYRUVATE OXIDOREDUCTASE SUBUNIT IORB"/>
    <property type="match status" value="1"/>
</dbReference>
<dbReference type="SUPFAM" id="SSF53323">
    <property type="entry name" value="Pyruvate-ferredoxin oxidoreductase, PFOR, domain III"/>
    <property type="match status" value="1"/>
</dbReference>
<dbReference type="PANTHER" id="PTHR43854:SF1">
    <property type="entry name" value="INDOLEPYRUVATE OXIDOREDUCTASE SUBUNIT IORB"/>
    <property type="match status" value="1"/>
</dbReference>
<feature type="domain" description="Pyruvate/ketoisovalerate oxidoreductase catalytic" evidence="2">
    <location>
        <begin position="15"/>
        <end position="173"/>
    </location>
</feature>
<evidence type="ECO:0000259" key="2">
    <source>
        <dbReference type="Pfam" id="PF01558"/>
    </source>
</evidence>
<proteinExistence type="predicted"/>
<dbReference type="AlphaFoldDB" id="A0A9W6FR57"/>